<dbReference type="PANTHER" id="PTHR40029:SF2">
    <property type="entry name" value="HEPTAPRENYLGLYCERYL PHOSPHATE SYNTHASE"/>
    <property type="match status" value="1"/>
</dbReference>
<feature type="binding site" evidence="9">
    <location>
        <begin position="204"/>
        <end position="205"/>
    </location>
    <ligand>
        <name>sn-glycerol 1-phosphate</name>
        <dbReference type="ChEBI" id="CHEBI:57685"/>
    </ligand>
</feature>
<organism evidence="10 11">
    <name type="scientific">Methermicoccus shengliensis</name>
    <dbReference type="NCBI Taxonomy" id="660064"/>
    <lineage>
        <taxon>Archaea</taxon>
        <taxon>Methanobacteriati</taxon>
        <taxon>Methanobacteriota</taxon>
        <taxon>Stenosarchaea group</taxon>
        <taxon>Methanomicrobia</taxon>
        <taxon>Methanosarcinales</taxon>
        <taxon>Methermicoccaceae</taxon>
        <taxon>Methermicoccus</taxon>
    </lineage>
</organism>
<dbReference type="InterPro" id="IPR008205">
    <property type="entry name" value="GGGP_HepGP_synthase"/>
</dbReference>
<gene>
    <name evidence="10" type="ORF">HA299_00145</name>
</gene>
<keyword evidence="9" id="KW-0963">Cytoplasm</keyword>
<dbReference type="SUPFAM" id="SSF51395">
    <property type="entry name" value="FMN-linked oxidoreductases"/>
    <property type="match status" value="1"/>
</dbReference>
<dbReference type="InterPro" id="IPR010946">
    <property type="entry name" value="GGGP_synth"/>
</dbReference>
<evidence type="ECO:0000256" key="6">
    <source>
        <dbReference type="ARBA" id="ARBA00023209"/>
    </source>
</evidence>
<dbReference type="AlphaFoldDB" id="A0A832RRY5"/>
<accession>A0A832RRY5</accession>
<comment type="caution">
    <text evidence="9">Lacks conserved residue(s) required for the propagation of feature annotation.</text>
</comment>
<dbReference type="NCBIfam" id="NF003198">
    <property type="entry name" value="PRK04169.1-2"/>
    <property type="match status" value="1"/>
</dbReference>
<dbReference type="EC" id="2.5.1.41" evidence="9"/>
<comment type="similarity">
    <text evidence="9">Belongs to the GGGP/HepGP synthase family. Group II subfamily.</text>
</comment>
<feature type="binding site" evidence="9">
    <location>
        <begin position="226"/>
        <end position="227"/>
    </location>
    <ligand>
        <name>sn-glycerol 1-phosphate</name>
        <dbReference type="ChEBI" id="CHEBI:57685"/>
    </ligand>
</feature>
<name>A0A832RRY5_9EURY</name>
<evidence type="ECO:0000256" key="4">
    <source>
        <dbReference type="ARBA" id="ARBA00022842"/>
    </source>
</evidence>
<comment type="cofactor">
    <cofactor evidence="9">
        <name>Mg(2+)</name>
        <dbReference type="ChEBI" id="CHEBI:18420"/>
    </cofactor>
</comment>
<dbReference type="GO" id="GO:0005737">
    <property type="term" value="C:cytoplasm"/>
    <property type="evidence" value="ECO:0007669"/>
    <property type="project" value="UniProtKB-SubCell"/>
</dbReference>
<evidence type="ECO:0000256" key="5">
    <source>
        <dbReference type="ARBA" id="ARBA00023098"/>
    </source>
</evidence>
<dbReference type="NCBIfam" id="TIGR01769">
    <property type="entry name" value="GGGP"/>
    <property type="match status" value="1"/>
</dbReference>
<dbReference type="UniPathway" id="UPA00940"/>
<evidence type="ECO:0000256" key="9">
    <source>
        <dbReference type="HAMAP-Rule" id="MF_00112"/>
    </source>
</evidence>
<protein>
    <recommendedName>
        <fullName evidence="9">Geranylgeranylglyceryl phosphate synthase</fullName>
        <shortName evidence="9">GGGP synthase</shortName>
        <shortName evidence="9">GGGPS</shortName>
        <ecNumber evidence="9">2.5.1.41</ecNumber>
    </recommendedName>
    <alternativeName>
        <fullName evidence="9">(S)-3-O-geranylgeranylglyceryl phosphate synthase</fullName>
    </alternativeName>
    <alternativeName>
        <fullName evidence="9">Phosphoglycerol geranylgeranyltransferase</fullName>
    </alternativeName>
</protein>
<feature type="binding site" evidence="9">
    <location>
        <begin position="173"/>
        <end position="179"/>
    </location>
    <ligand>
        <name>sn-glycerol 1-phosphate</name>
        <dbReference type="ChEBI" id="CHEBI:57685"/>
    </ligand>
</feature>
<dbReference type="Gene3D" id="3.20.20.390">
    <property type="entry name" value="FMN-linked oxidoreductases"/>
    <property type="match status" value="1"/>
</dbReference>
<dbReference type="GO" id="GO:0120536">
    <property type="term" value="F:heptaprenylglyceryl phosphate synthase activity"/>
    <property type="evidence" value="ECO:0007669"/>
    <property type="project" value="UniProtKB-ARBA"/>
</dbReference>
<dbReference type="Proteomes" id="UP000600363">
    <property type="component" value="Unassembled WGS sequence"/>
</dbReference>
<comment type="caution">
    <text evidence="10">The sequence shown here is derived from an EMBL/GenBank/DDBJ whole genome shotgun (WGS) entry which is preliminary data.</text>
</comment>
<dbReference type="InterPro" id="IPR039074">
    <property type="entry name" value="GGGP/HepGP_synthase_I"/>
</dbReference>
<dbReference type="GO" id="GO:0046474">
    <property type="term" value="P:glycerophospholipid biosynthetic process"/>
    <property type="evidence" value="ECO:0007669"/>
    <property type="project" value="UniProtKB-UniRule"/>
</dbReference>
<dbReference type="EMBL" id="DUIH01000002">
    <property type="protein sequence ID" value="HIH69028.1"/>
    <property type="molecule type" value="Genomic_DNA"/>
</dbReference>
<keyword evidence="5 9" id="KW-0443">Lipid metabolism</keyword>
<evidence type="ECO:0000256" key="7">
    <source>
        <dbReference type="ARBA" id="ARBA00023264"/>
    </source>
</evidence>
<sequence length="251" mass="26208">MLGAVERYLLDVIERDGAAHLTLIDPESQPPERAGRIAEGAARAGTDAFMVGGSINAAGGLLDETVHAIRRVTSLPVILFPAGVHSLTPHADALFFMSMLNSRDLTYIVGNQMLGAPLVVGYGIEAIPMAYLVVEPGGTVGYVGDARPIPRAKPEIAVAYALAAQLMGMRFVYLEAGSGVSSPVPPEMISAVRGASRCTLVVGGGIRDPSTAESMVRAGAHAIVTGNLVEMREDVEDVETTLAELIAAMKS</sequence>
<evidence type="ECO:0000313" key="10">
    <source>
        <dbReference type="EMBL" id="HIH69028.1"/>
    </source>
</evidence>
<feature type="binding site" evidence="9">
    <location>
        <position position="54"/>
    </location>
    <ligand>
        <name>Mg(2+)</name>
        <dbReference type="ChEBI" id="CHEBI:18420"/>
    </ligand>
</feature>
<reference evidence="10" key="1">
    <citation type="journal article" date="2020" name="bioRxiv">
        <title>A rank-normalized archaeal taxonomy based on genome phylogeny resolves widespread incomplete and uneven classifications.</title>
        <authorList>
            <person name="Rinke C."/>
            <person name="Chuvochina M."/>
            <person name="Mussig A.J."/>
            <person name="Chaumeil P.-A."/>
            <person name="Waite D.W."/>
            <person name="Whitman W.B."/>
            <person name="Parks D.H."/>
            <person name="Hugenholtz P."/>
        </authorList>
    </citation>
    <scope>NUCLEOTIDE SEQUENCE</scope>
    <source>
        <strain evidence="10">UBA12518</strain>
    </source>
</reference>
<proteinExistence type="inferred from homology"/>
<dbReference type="GO" id="GO:0000287">
    <property type="term" value="F:magnesium ion binding"/>
    <property type="evidence" value="ECO:0007669"/>
    <property type="project" value="UniProtKB-UniRule"/>
</dbReference>
<evidence type="ECO:0000256" key="1">
    <source>
        <dbReference type="ARBA" id="ARBA00022516"/>
    </source>
</evidence>
<keyword evidence="7 9" id="KW-1208">Phospholipid metabolism</keyword>
<keyword evidence="4 9" id="KW-0460">Magnesium</keyword>
<dbReference type="FunFam" id="3.20.20.390:FF:000001">
    <property type="entry name" value="Heptaprenylglyceryl phosphate synthase"/>
    <property type="match status" value="1"/>
</dbReference>
<keyword evidence="1 9" id="KW-0444">Lipid biosynthesis</keyword>
<comment type="pathway">
    <text evidence="9">Membrane lipid metabolism; glycerophospholipid metabolism.</text>
</comment>
<evidence type="ECO:0000256" key="2">
    <source>
        <dbReference type="ARBA" id="ARBA00022679"/>
    </source>
</evidence>
<comment type="function">
    <text evidence="9">Prenyltransferase that catalyzes the transfer of the geranylgeranyl moiety of geranylgeranyl diphosphate (GGPP) to the C3 hydroxyl of sn-glycerol-1-phosphate (G1P). This reaction is the first ether-bond-formation step in the biosynthesis of archaeal membrane lipids.</text>
</comment>
<dbReference type="InterPro" id="IPR038597">
    <property type="entry name" value="GGGP/HepGP_synthase_sf"/>
</dbReference>
<dbReference type="Pfam" id="PF01884">
    <property type="entry name" value="PcrB"/>
    <property type="match status" value="1"/>
</dbReference>
<comment type="catalytic activity">
    <reaction evidence="8 9">
        <text>sn-glycerol 1-phosphate + (2E,6E,10E)-geranylgeranyl diphosphate = sn-3-O-(geranylgeranyl)glycerol 1-phosphate + diphosphate</text>
        <dbReference type="Rhea" id="RHEA:23404"/>
        <dbReference type="ChEBI" id="CHEBI:33019"/>
        <dbReference type="ChEBI" id="CHEBI:57677"/>
        <dbReference type="ChEBI" id="CHEBI:57685"/>
        <dbReference type="ChEBI" id="CHEBI:58756"/>
        <dbReference type="EC" id="2.5.1.41"/>
    </reaction>
</comment>
<evidence type="ECO:0000256" key="8">
    <source>
        <dbReference type="ARBA" id="ARBA00047288"/>
    </source>
</evidence>
<keyword evidence="3 9" id="KW-0479">Metal-binding</keyword>
<dbReference type="HAMAP" id="MF_00112">
    <property type="entry name" value="GGGP_HepGP_synthase"/>
    <property type="match status" value="1"/>
</dbReference>
<keyword evidence="6 9" id="KW-0594">Phospholipid biosynthesis</keyword>
<dbReference type="RefSeq" id="WP_042684270.1">
    <property type="nucleotide sequence ID" value="NZ_DUIH01000002.1"/>
</dbReference>
<dbReference type="CDD" id="cd02812">
    <property type="entry name" value="PcrB_like"/>
    <property type="match status" value="1"/>
</dbReference>
<dbReference type="PANTHER" id="PTHR40029">
    <property type="match status" value="1"/>
</dbReference>
<evidence type="ECO:0000313" key="11">
    <source>
        <dbReference type="Proteomes" id="UP000600363"/>
    </source>
</evidence>
<feature type="binding site" evidence="9">
    <location>
        <position position="25"/>
    </location>
    <ligand>
        <name>Mg(2+)</name>
        <dbReference type="ChEBI" id="CHEBI:18420"/>
    </ligand>
</feature>
<keyword evidence="2 9" id="KW-0808">Transferase</keyword>
<dbReference type="NCBIfam" id="TIGR01768">
    <property type="entry name" value="GGGP-family"/>
    <property type="match status" value="1"/>
</dbReference>
<dbReference type="GO" id="GO:0047294">
    <property type="term" value="F:phosphoglycerol geranylgeranyltransferase activity"/>
    <property type="evidence" value="ECO:0007669"/>
    <property type="project" value="UniProtKB-UniRule"/>
</dbReference>
<evidence type="ECO:0000256" key="3">
    <source>
        <dbReference type="ARBA" id="ARBA00022723"/>
    </source>
</evidence>
<comment type="subcellular location">
    <subcellularLocation>
        <location evidence="9">Cytoplasm</location>
    </subcellularLocation>
</comment>